<keyword evidence="2" id="KW-1003">Cell membrane</keyword>
<keyword evidence="5 8" id="KW-1133">Transmembrane helix</keyword>
<evidence type="ECO:0000256" key="2">
    <source>
        <dbReference type="ARBA" id="ARBA00022475"/>
    </source>
</evidence>
<dbReference type="GO" id="GO:0016787">
    <property type="term" value="F:hydrolase activity"/>
    <property type="evidence" value="ECO:0007669"/>
    <property type="project" value="UniProtKB-KW"/>
</dbReference>
<gene>
    <name evidence="10" type="ORF">SAMN04489717_0499</name>
</gene>
<dbReference type="PANTHER" id="PTHR14969">
    <property type="entry name" value="SPHINGOSINE-1-PHOSPHATE PHOSPHOHYDROLASE"/>
    <property type="match status" value="1"/>
</dbReference>
<dbReference type="EMBL" id="LT629732">
    <property type="protein sequence ID" value="SDR77350.1"/>
    <property type="molecule type" value="Genomic_DNA"/>
</dbReference>
<dbReference type="InterPro" id="IPR036938">
    <property type="entry name" value="PAP2/HPO_sf"/>
</dbReference>
<feature type="compositionally biased region" description="Polar residues" evidence="7">
    <location>
        <begin position="239"/>
        <end position="260"/>
    </location>
</feature>
<feature type="transmembrane region" description="Helical" evidence="8">
    <location>
        <begin position="73"/>
        <end position="91"/>
    </location>
</feature>
<name>A0A1H1LSK4_9ACTN</name>
<evidence type="ECO:0000256" key="6">
    <source>
        <dbReference type="ARBA" id="ARBA00023136"/>
    </source>
</evidence>
<evidence type="ECO:0000313" key="11">
    <source>
        <dbReference type="Proteomes" id="UP000198983"/>
    </source>
</evidence>
<keyword evidence="6 8" id="KW-0472">Membrane</keyword>
<dbReference type="GO" id="GO:0005886">
    <property type="term" value="C:plasma membrane"/>
    <property type="evidence" value="ECO:0007669"/>
    <property type="project" value="UniProtKB-SubCell"/>
</dbReference>
<keyword evidence="3 8" id="KW-0812">Transmembrane</keyword>
<reference evidence="10 11" key="1">
    <citation type="submission" date="2016-10" db="EMBL/GenBank/DDBJ databases">
        <authorList>
            <person name="de Groot N.N."/>
        </authorList>
    </citation>
    <scope>NUCLEOTIDE SEQUENCE [LARGE SCALE GENOMIC DNA]</scope>
    <source>
        <strain evidence="10 11">DSM 22024</strain>
    </source>
</reference>
<dbReference type="SUPFAM" id="SSF48317">
    <property type="entry name" value="Acid phosphatase/Vanadium-dependent haloperoxidase"/>
    <property type="match status" value="1"/>
</dbReference>
<evidence type="ECO:0000256" key="4">
    <source>
        <dbReference type="ARBA" id="ARBA00022801"/>
    </source>
</evidence>
<keyword evidence="4" id="KW-0378">Hydrolase</keyword>
<evidence type="ECO:0000256" key="1">
    <source>
        <dbReference type="ARBA" id="ARBA00004651"/>
    </source>
</evidence>
<evidence type="ECO:0000256" key="8">
    <source>
        <dbReference type="SAM" id="Phobius"/>
    </source>
</evidence>
<evidence type="ECO:0000256" key="7">
    <source>
        <dbReference type="SAM" id="MobiDB-lite"/>
    </source>
</evidence>
<dbReference type="RefSeq" id="WP_197681642.1">
    <property type="nucleotide sequence ID" value="NZ_LT629732.1"/>
</dbReference>
<dbReference type="InterPro" id="IPR000326">
    <property type="entry name" value="PAP2/HPO"/>
</dbReference>
<dbReference type="AlphaFoldDB" id="A0A1H1LSK4"/>
<comment type="subcellular location">
    <subcellularLocation>
        <location evidence="1">Cell membrane</location>
        <topology evidence="1">Multi-pass membrane protein</topology>
    </subcellularLocation>
</comment>
<sequence length="260" mass="26868">MSLVVAQAVVVADRPVMTPGADAGWYREVTEFAATAPRWLAGVAEVATDAGLAAFALLFVFAWWRSRRGDARGAAYAVLAPVAAVVAYLVSEVAKSFLREERPCRAVAGVVTLMPCPASGDWSFPSNHAAIAGAAAVALLLAWRRLAWLVLPLALLLGSTRVYLGMHYPHDVAAGLLLGGGVALLVGLVLAGPLVPVVRRLRLVPLVGVLLVAGGAAAGRTPELAGPRAQVMRGPARPVSTTSVRSNRTDGGSRTGSPDG</sequence>
<evidence type="ECO:0000313" key="10">
    <source>
        <dbReference type="EMBL" id="SDR77350.1"/>
    </source>
</evidence>
<dbReference type="SMART" id="SM00014">
    <property type="entry name" value="acidPPc"/>
    <property type="match status" value="1"/>
</dbReference>
<feature type="transmembrane region" description="Helical" evidence="8">
    <location>
        <begin position="122"/>
        <end position="141"/>
    </location>
</feature>
<evidence type="ECO:0000256" key="3">
    <source>
        <dbReference type="ARBA" id="ARBA00022692"/>
    </source>
</evidence>
<organism evidence="10 11">
    <name type="scientific">Actinopolymorpha singaporensis</name>
    <dbReference type="NCBI Taxonomy" id="117157"/>
    <lineage>
        <taxon>Bacteria</taxon>
        <taxon>Bacillati</taxon>
        <taxon>Actinomycetota</taxon>
        <taxon>Actinomycetes</taxon>
        <taxon>Propionibacteriales</taxon>
        <taxon>Actinopolymorphaceae</taxon>
        <taxon>Actinopolymorpha</taxon>
    </lineage>
</organism>
<dbReference type="Gene3D" id="1.20.144.10">
    <property type="entry name" value="Phosphatidic acid phosphatase type 2/haloperoxidase"/>
    <property type="match status" value="1"/>
</dbReference>
<feature type="domain" description="Phosphatidic acid phosphatase type 2/haloperoxidase" evidence="9">
    <location>
        <begin position="74"/>
        <end position="187"/>
    </location>
</feature>
<evidence type="ECO:0000256" key="5">
    <source>
        <dbReference type="ARBA" id="ARBA00022989"/>
    </source>
</evidence>
<accession>A0A1H1LSK4</accession>
<feature type="transmembrane region" description="Helical" evidence="8">
    <location>
        <begin position="39"/>
        <end position="61"/>
    </location>
</feature>
<proteinExistence type="predicted"/>
<dbReference type="Proteomes" id="UP000198983">
    <property type="component" value="Chromosome I"/>
</dbReference>
<evidence type="ECO:0000259" key="9">
    <source>
        <dbReference type="SMART" id="SM00014"/>
    </source>
</evidence>
<feature type="transmembrane region" description="Helical" evidence="8">
    <location>
        <begin position="172"/>
        <end position="191"/>
    </location>
</feature>
<keyword evidence="11" id="KW-1185">Reference proteome</keyword>
<dbReference type="PANTHER" id="PTHR14969:SF62">
    <property type="entry name" value="DECAPRENYLPHOSPHORYL-5-PHOSPHORIBOSE PHOSPHATASE RV3807C-RELATED"/>
    <property type="match status" value="1"/>
</dbReference>
<dbReference type="Pfam" id="PF01569">
    <property type="entry name" value="PAP2"/>
    <property type="match status" value="1"/>
</dbReference>
<dbReference type="STRING" id="117157.SAMN04489717_0499"/>
<feature type="region of interest" description="Disordered" evidence="7">
    <location>
        <begin position="224"/>
        <end position="260"/>
    </location>
</feature>
<protein>
    <submittedName>
        <fullName evidence="10">Undecaprenyl-diphosphatase</fullName>
    </submittedName>
</protein>
<feature type="transmembrane region" description="Helical" evidence="8">
    <location>
        <begin position="146"/>
        <end position="166"/>
    </location>
</feature>